<reference evidence="2" key="1">
    <citation type="submission" date="2014-11" db="EMBL/GenBank/DDBJ databases">
        <authorList>
            <person name="Otto D Thomas"/>
            <person name="Naeem Raeece"/>
        </authorList>
    </citation>
    <scope>NUCLEOTIDE SEQUENCE</scope>
</reference>
<dbReference type="VEuPathDB" id="CryptoDB:Cvel_156"/>
<accession>A0A0G4F4Q7</accession>
<proteinExistence type="predicted"/>
<dbReference type="EMBL" id="CDMZ01000111">
    <property type="protein sequence ID" value="CEM06913.1"/>
    <property type="molecule type" value="Genomic_DNA"/>
</dbReference>
<sequence length="156" mass="17425">MIEDGEDDSVMDPRVLEQEREKWTREWNSGLRDLLQEMRSVDPPFPLPLVRFLLEKSGCPIEGEDRESQNVQLYVSAATEDLVHEIVGAAKDFNALKMETRGHTGEVSKLTVDDVRVALEETLGLLIRKSSVFQPSAPQQPLHSGGEGGAKRMRPG</sequence>
<evidence type="ECO:0000313" key="2">
    <source>
        <dbReference type="EMBL" id="CEM06913.1"/>
    </source>
</evidence>
<organism evidence="2">
    <name type="scientific">Chromera velia CCMP2878</name>
    <dbReference type="NCBI Taxonomy" id="1169474"/>
    <lineage>
        <taxon>Eukaryota</taxon>
        <taxon>Sar</taxon>
        <taxon>Alveolata</taxon>
        <taxon>Colpodellida</taxon>
        <taxon>Chromeraceae</taxon>
        <taxon>Chromera</taxon>
    </lineage>
</organism>
<name>A0A0G4F4Q7_9ALVE</name>
<gene>
    <name evidence="2" type="ORF">Cvel_156</name>
</gene>
<feature type="region of interest" description="Disordered" evidence="1">
    <location>
        <begin position="135"/>
        <end position="156"/>
    </location>
</feature>
<evidence type="ECO:0000256" key="1">
    <source>
        <dbReference type="SAM" id="MobiDB-lite"/>
    </source>
</evidence>
<protein>
    <submittedName>
        <fullName evidence="2">Uncharacterized protein</fullName>
    </submittedName>
</protein>
<dbReference type="AlphaFoldDB" id="A0A0G4F4Q7"/>